<dbReference type="AlphaFoldDB" id="A0A382A348"/>
<sequence length="50" mass="5134">GLRRAGHDLPGVSASAGSRPGSYLGEPGQDPDCRAGRSVHAPGVRTTHRL</sequence>
<organism evidence="2">
    <name type="scientific">marine metagenome</name>
    <dbReference type="NCBI Taxonomy" id="408172"/>
    <lineage>
        <taxon>unclassified sequences</taxon>
        <taxon>metagenomes</taxon>
        <taxon>ecological metagenomes</taxon>
    </lineage>
</organism>
<evidence type="ECO:0000256" key="1">
    <source>
        <dbReference type="SAM" id="MobiDB-lite"/>
    </source>
</evidence>
<feature type="region of interest" description="Disordered" evidence="1">
    <location>
        <begin position="1"/>
        <end position="50"/>
    </location>
</feature>
<protein>
    <submittedName>
        <fullName evidence="2">Uncharacterized protein</fullName>
    </submittedName>
</protein>
<dbReference type="EMBL" id="UINC01023623">
    <property type="protein sequence ID" value="SVA95651.1"/>
    <property type="molecule type" value="Genomic_DNA"/>
</dbReference>
<gene>
    <name evidence="2" type="ORF">METZ01_LOCUS148505</name>
</gene>
<proteinExistence type="predicted"/>
<reference evidence="2" key="1">
    <citation type="submission" date="2018-05" db="EMBL/GenBank/DDBJ databases">
        <authorList>
            <person name="Lanie J.A."/>
            <person name="Ng W.-L."/>
            <person name="Kazmierczak K.M."/>
            <person name="Andrzejewski T.M."/>
            <person name="Davidsen T.M."/>
            <person name="Wayne K.J."/>
            <person name="Tettelin H."/>
            <person name="Glass J.I."/>
            <person name="Rusch D."/>
            <person name="Podicherti R."/>
            <person name="Tsui H.-C.T."/>
            <person name="Winkler M.E."/>
        </authorList>
    </citation>
    <scope>NUCLEOTIDE SEQUENCE</scope>
</reference>
<accession>A0A382A348</accession>
<evidence type="ECO:0000313" key="2">
    <source>
        <dbReference type="EMBL" id="SVA95651.1"/>
    </source>
</evidence>
<feature type="non-terminal residue" evidence="2">
    <location>
        <position position="1"/>
    </location>
</feature>
<name>A0A382A348_9ZZZZ</name>
<feature type="non-terminal residue" evidence="2">
    <location>
        <position position="50"/>
    </location>
</feature>